<sequence length="862" mass="91145">MALARILNRVIDKSVWRRSFLFSLGPDERVPLYNTNASYLIPLIVFLSTFIASRCLAFEPLFDGCINYPVGYQPASVCIADFDRDGHEDIATANANSHNVSVLKNDGDGYFFSQSRIPAGNNPRFIVADDFDTNGTSDLAVADMGTDSAVGAVLILINTGDGTFTVGESLLAGQHPFSICTGDFNRDGRPDLGVLADERVAVLLSTGDASFAPAVFYDAGSHPSSICAADLDKDGDLDLVVANYGDIYDRGTISIFKNQGAGSFLVEPAVNIGVCPSSIAASDLDGDGIVDLTTASFFPGTVSVIRNRGDGILETPVQYSFGTACISIAARDLDGDGRIDLAAAGGHVAIFRNIGGGTFANADNIPVGMSPWSVATGNLDSDDRPDIAVVTYTSDCVAVLRNDGTGQYSVTNRISVSEHPNALIAMDFDEDSRLDLAVAAGDHVSLLKNDRSDNFVVQGDIVLGTTLYALAAAELFGNGRPDLAVVGDAPDTTKGMLLLLQNMGGMTFDTSARVEIGNNPSSVCAGDFNEDGKIDLAITSYGCHDDSTAGYLSILMANGPGTFDSARTWREGEFPQDIIAADLNRDGHLDLAIASTYSNSVSVLFGDGNGSFSAGPRRAVGGIPWEICAVDLDGDTLLDLVTANLVTNTVAVLKNQGMGNFASAVTDTLAYYPTSISTGDFDGNGSPDLVAAIPDIYAAAVLLNTGDGSLTSPVYYGCEDSPYKTCVGDFDSDGRSDLAISGSGFRSVSVMRNLLTWQVDTPLDEHVSLPRAFDLLQNYPNPFNPSTEILFTLPVREHATLAVYNLLGEQVRVLADETLSAGEHRVTWDGRDARGNQVASGVYLYRLTAGTSSQSKKMLLLK</sequence>
<dbReference type="InterPro" id="IPR026444">
    <property type="entry name" value="Secre_tail"/>
</dbReference>
<dbReference type="Gene3D" id="2.130.10.130">
    <property type="entry name" value="Integrin alpha, N-terminal"/>
    <property type="match status" value="3"/>
</dbReference>
<gene>
    <name evidence="3" type="ORF">C3F09_10740</name>
</gene>
<dbReference type="Pfam" id="PF13860">
    <property type="entry name" value="FlgD_ig"/>
    <property type="match status" value="1"/>
</dbReference>
<feature type="domain" description="FlgD/Vpr Ig-like" evidence="2">
    <location>
        <begin position="798"/>
        <end position="851"/>
    </location>
</feature>
<keyword evidence="1" id="KW-0732">Signal</keyword>
<dbReference type="InterPro" id="IPR025965">
    <property type="entry name" value="FlgD/Vpr_Ig-like"/>
</dbReference>
<name>A0A855X2Z7_9BACT</name>
<dbReference type="SUPFAM" id="SSF69318">
    <property type="entry name" value="Integrin alpha N-terminal domain"/>
    <property type="match status" value="2"/>
</dbReference>
<dbReference type="Pfam" id="PF13517">
    <property type="entry name" value="FG-GAP_3"/>
    <property type="match status" value="7"/>
</dbReference>
<reference evidence="3 4" key="1">
    <citation type="journal article" date="2018" name="ISME J.">
        <title>A methanotrophic archaeon couples anaerobic oxidation of methane to Fe(III) reduction.</title>
        <authorList>
            <person name="Cai C."/>
            <person name="Leu A.O."/>
            <person name="Xie G.J."/>
            <person name="Guo J."/>
            <person name="Feng Y."/>
            <person name="Zhao J.X."/>
            <person name="Tyson G.W."/>
            <person name="Yuan Z."/>
            <person name="Hu S."/>
        </authorList>
    </citation>
    <scope>NUCLEOTIDE SEQUENCE [LARGE SCALE GENOMIC DNA]</scope>
    <source>
        <strain evidence="3">FeB_12</strain>
    </source>
</reference>
<proteinExistence type="predicted"/>
<evidence type="ECO:0000313" key="3">
    <source>
        <dbReference type="EMBL" id="PWB68989.1"/>
    </source>
</evidence>
<dbReference type="InterPro" id="IPR013517">
    <property type="entry name" value="FG-GAP"/>
</dbReference>
<comment type="caution">
    <text evidence="3">The sequence shown here is derived from an EMBL/GenBank/DDBJ whole genome shotgun (WGS) entry which is preliminary data.</text>
</comment>
<dbReference type="PANTHER" id="PTHR46580">
    <property type="entry name" value="SENSOR KINASE-RELATED"/>
    <property type="match status" value="1"/>
</dbReference>
<dbReference type="EMBL" id="PQAP01000181">
    <property type="protein sequence ID" value="PWB68989.1"/>
    <property type="molecule type" value="Genomic_DNA"/>
</dbReference>
<dbReference type="Proteomes" id="UP000250918">
    <property type="component" value="Unassembled WGS sequence"/>
</dbReference>
<dbReference type="AlphaFoldDB" id="A0A855X2Z7"/>
<dbReference type="PANTHER" id="PTHR46580:SF2">
    <property type="entry name" value="MAM DOMAIN-CONTAINING PROTEIN"/>
    <property type="match status" value="1"/>
</dbReference>
<evidence type="ECO:0000256" key="1">
    <source>
        <dbReference type="ARBA" id="ARBA00022729"/>
    </source>
</evidence>
<accession>A0A855X2Z7</accession>
<evidence type="ECO:0000259" key="2">
    <source>
        <dbReference type="Pfam" id="PF13860"/>
    </source>
</evidence>
<dbReference type="NCBIfam" id="TIGR04183">
    <property type="entry name" value="Por_Secre_tail"/>
    <property type="match status" value="1"/>
</dbReference>
<organism evidence="3 4">
    <name type="scientific">candidate division GN15 bacterium</name>
    <dbReference type="NCBI Taxonomy" id="2072418"/>
    <lineage>
        <taxon>Bacteria</taxon>
        <taxon>candidate division GN15</taxon>
    </lineage>
</organism>
<evidence type="ECO:0000313" key="4">
    <source>
        <dbReference type="Proteomes" id="UP000250918"/>
    </source>
</evidence>
<dbReference type="InterPro" id="IPR028994">
    <property type="entry name" value="Integrin_alpha_N"/>
</dbReference>
<protein>
    <recommendedName>
        <fullName evidence="2">FlgD/Vpr Ig-like domain-containing protein</fullName>
    </recommendedName>
</protein>
<dbReference type="Gene3D" id="2.60.40.4070">
    <property type="match status" value="1"/>
</dbReference>